<accession>A0A139GVT5</accession>
<dbReference type="AlphaFoldDB" id="A0A139GVT5"/>
<proteinExistence type="predicted"/>
<reference evidence="1 2" key="1">
    <citation type="submission" date="2015-07" db="EMBL/GenBank/DDBJ databases">
        <title>Comparative genomics of the Sigatoka disease complex on banana suggests a link between parallel evolutionary changes in Pseudocercospora fijiensis and Pseudocercospora eumusae and increased virulence on the banana host.</title>
        <authorList>
            <person name="Chang T.-C."/>
            <person name="Salvucci A."/>
            <person name="Crous P.W."/>
            <person name="Stergiopoulos I."/>
        </authorList>
    </citation>
    <scope>NUCLEOTIDE SEQUENCE [LARGE SCALE GENOMIC DNA]</scope>
    <source>
        <strain evidence="1 2">CBS 114824</strain>
    </source>
</reference>
<protein>
    <submittedName>
        <fullName evidence="1">Uncharacterized protein</fullName>
    </submittedName>
</protein>
<evidence type="ECO:0000313" key="1">
    <source>
        <dbReference type="EMBL" id="KXS94258.1"/>
    </source>
</evidence>
<gene>
    <name evidence="1" type="ORF">AC578_2538</name>
</gene>
<dbReference type="Proteomes" id="UP000070133">
    <property type="component" value="Unassembled WGS sequence"/>
</dbReference>
<keyword evidence="2" id="KW-1185">Reference proteome</keyword>
<organism evidence="1 2">
    <name type="scientific">Pseudocercospora eumusae</name>
    <dbReference type="NCBI Taxonomy" id="321146"/>
    <lineage>
        <taxon>Eukaryota</taxon>
        <taxon>Fungi</taxon>
        <taxon>Dikarya</taxon>
        <taxon>Ascomycota</taxon>
        <taxon>Pezizomycotina</taxon>
        <taxon>Dothideomycetes</taxon>
        <taxon>Dothideomycetidae</taxon>
        <taxon>Mycosphaerellales</taxon>
        <taxon>Mycosphaerellaceae</taxon>
        <taxon>Pseudocercospora</taxon>
    </lineage>
</organism>
<name>A0A139GVT5_9PEZI</name>
<comment type="caution">
    <text evidence="1">The sequence shown here is derived from an EMBL/GenBank/DDBJ whole genome shotgun (WGS) entry which is preliminary data.</text>
</comment>
<dbReference type="EMBL" id="LFZN01000306">
    <property type="protein sequence ID" value="KXS94258.1"/>
    <property type="molecule type" value="Genomic_DNA"/>
</dbReference>
<sequence>MSLQDGERRLAAIPSESTFLEVNTSATEQDKNCQEESLIAFGESISRDEYNDKCVRKFQTRLSSFPRPIAATETQSDWCNQALDLLAQFREKKPLGHRPMIEFSST</sequence>
<evidence type="ECO:0000313" key="2">
    <source>
        <dbReference type="Proteomes" id="UP000070133"/>
    </source>
</evidence>